<reference evidence="2 3" key="1">
    <citation type="submission" date="2015-05" db="EMBL/GenBank/DDBJ databases">
        <title>Distinctive expansion of gene families associated with plant cell wall degradation and secondary metabolism in the genomes of grapevine trunk pathogens.</title>
        <authorList>
            <person name="Lawrence D.P."/>
            <person name="Travadon R."/>
            <person name="Rolshausen P.E."/>
            <person name="Baumgartner K."/>
        </authorList>
    </citation>
    <scope>NUCLEOTIDE SEQUENCE [LARGE SCALE GENOMIC DNA]</scope>
    <source>
        <strain evidence="2">DA912</strain>
    </source>
</reference>
<keyword evidence="3" id="KW-1185">Reference proteome</keyword>
<feature type="region of interest" description="Disordered" evidence="1">
    <location>
        <begin position="1"/>
        <end position="35"/>
    </location>
</feature>
<protein>
    <submittedName>
        <fullName evidence="2">Uncharacterized protein</fullName>
    </submittedName>
</protein>
<evidence type="ECO:0000313" key="3">
    <source>
        <dbReference type="Proteomes" id="UP000034680"/>
    </source>
</evidence>
<feature type="compositionally biased region" description="Low complexity" evidence="1">
    <location>
        <begin position="17"/>
        <end position="32"/>
    </location>
</feature>
<dbReference type="Proteomes" id="UP000034680">
    <property type="component" value="Unassembled WGS sequence"/>
</dbReference>
<evidence type="ECO:0000313" key="2">
    <source>
        <dbReference type="EMBL" id="KKY34034.1"/>
    </source>
</evidence>
<dbReference type="SUPFAM" id="SSF52540">
    <property type="entry name" value="P-loop containing nucleoside triphosphate hydrolases"/>
    <property type="match status" value="1"/>
</dbReference>
<comment type="caution">
    <text evidence="2">The sequence shown here is derived from an EMBL/GenBank/DDBJ whole genome shotgun (WGS) entry which is preliminary data.</text>
</comment>
<proteinExistence type="predicted"/>
<dbReference type="STRING" id="1214573.A0A0G2FIY4"/>
<gene>
    <name evidence="2" type="ORF">UCDDA912_g06006</name>
</gene>
<dbReference type="AlphaFoldDB" id="A0A0G2FIY4"/>
<accession>A0A0G2FIY4</accession>
<sequence length="229" mass="25586">MNEDRNKAGRAQESRQAPASMGTAAAATSGSSHPKPQWEQKCLIVISGFPCIGKSTLAKVMHKIAKPGYNYPVHDLDSSKLWPLKDQAGLQHYVSKIKKHAGEERAIVLVSAHEEVRQQLVGQGVKYVRLYPEAGAKKVFVARERHRHGKESGLAKKMDAEWDKWMEKERGSKEKKNHSRGYVLKGDQFLSDFIGEHLGDWERELKSKRTDRYDGRARPAGAGAGTGTR</sequence>
<feature type="region of interest" description="Disordered" evidence="1">
    <location>
        <begin position="205"/>
        <end position="229"/>
    </location>
</feature>
<reference evidence="2 3" key="2">
    <citation type="submission" date="2015-05" db="EMBL/GenBank/DDBJ databases">
        <authorList>
            <person name="Morales-Cruz A."/>
            <person name="Amrine K.C."/>
            <person name="Cantu D."/>
        </authorList>
    </citation>
    <scope>NUCLEOTIDE SEQUENCE [LARGE SCALE GENOMIC DNA]</scope>
    <source>
        <strain evidence="2">DA912</strain>
    </source>
</reference>
<evidence type="ECO:0000256" key="1">
    <source>
        <dbReference type="SAM" id="MobiDB-lite"/>
    </source>
</evidence>
<dbReference type="OrthoDB" id="3471201at2759"/>
<feature type="compositionally biased region" description="Basic and acidic residues" evidence="1">
    <location>
        <begin position="1"/>
        <end position="13"/>
    </location>
</feature>
<feature type="compositionally biased region" description="Basic and acidic residues" evidence="1">
    <location>
        <begin position="205"/>
        <end position="217"/>
    </location>
</feature>
<dbReference type="EMBL" id="LCUC01000219">
    <property type="protein sequence ID" value="KKY34034.1"/>
    <property type="molecule type" value="Genomic_DNA"/>
</dbReference>
<name>A0A0G2FIY4_9PEZI</name>
<dbReference type="InterPro" id="IPR027417">
    <property type="entry name" value="P-loop_NTPase"/>
</dbReference>
<organism evidence="2 3">
    <name type="scientific">Diaporthe ampelina</name>
    <dbReference type="NCBI Taxonomy" id="1214573"/>
    <lineage>
        <taxon>Eukaryota</taxon>
        <taxon>Fungi</taxon>
        <taxon>Dikarya</taxon>
        <taxon>Ascomycota</taxon>
        <taxon>Pezizomycotina</taxon>
        <taxon>Sordariomycetes</taxon>
        <taxon>Sordariomycetidae</taxon>
        <taxon>Diaporthales</taxon>
        <taxon>Diaporthaceae</taxon>
        <taxon>Diaporthe</taxon>
    </lineage>
</organism>